<comment type="caution">
    <text evidence="1">The sequence shown here is derived from an EMBL/GenBank/DDBJ whole genome shotgun (WGS) entry which is preliminary data.</text>
</comment>
<proteinExistence type="predicted"/>
<evidence type="ECO:0008006" key="3">
    <source>
        <dbReference type="Google" id="ProtNLM"/>
    </source>
</evidence>
<sequence>MMAADGYFIYTGGEVIPPGVTRVRIHESITVIPAAAFRANRKIEEVKCHDRVKTVEAGAFYECPSLRRVIMPGVRVVERWAFKYCEALTYVECDKLERIGQHAFAWCISLGSINLPSA</sequence>
<reference evidence="1" key="1">
    <citation type="submission" date="2023-06" db="EMBL/GenBank/DDBJ databases">
        <title>Survivors Of The Sea: Transcriptome response of Skeletonema marinoi to long-term dormancy.</title>
        <authorList>
            <person name="Pinder M.I.M."/>
            <person name="Kourtchenko O."/>
            <person name="Robertson E.K."/>
            <person name="Larsson T."/>
            <person name="Maumus F."/>
            <person name="Osuna-Cruz C.M."/>
            <person name="Vancaester E."/>
            <person name="Stenow R."/>
            <person name="Vandepoele K."/>
            <person name="Ploug H."/>
            <person name="Bruchert V."/>
            <person name="Godhe A."/>
            <person name="Topel M."/>
        </authorList>
    </citation>
    <scope>NUCLEOTIDE SEQUENCE</scope>
    <source>
        <strain evidence="1">R05AC</strain>
    </source>
</reference>
<gene>
    <name evidence="1" type="ORF">QTG54_009440</name>
</gene>
<accession>A0AAD8Y6N1</accession>
<organism evidence="1 2">
    <name type="scientific">Skeletonema marinoi</name>
    <dbReference type="NCBI Taxonomy" id="267567"/>
    <lineage>
        <taxon>Eukaryota</taxon>
        <taxon>Sar</taxon>
        <taxon>Stramenopiles</taxon>
        <taxon>Ochrophyta</taxon>
        <taxon>Bacillariophyta</taxon>
        <taxon>Coscinodiscophyceae</taxon>
        <taxon>Thalassiosirophycidae</taxon>
        <taxon>Thalassiosirales</taxon>
        <taxon>Skeletonemataceae</taxon>
        <taxon>Skeletonema</taxon>
        <taxon>Skeletonema marinoi-dohrnii complex</taxon>
    </lineage>
</organism>
<keyword evidence="2" id="KW-1185">Reference proteome</keyword>
<protein>
    <recommendedName>
        <fullName evidence="3">Leucine-rich repeat domain-containing protein</fullName>
    </recommendedName>
</protein>
<feature type="non-terminal residue" evidence="1">
    <location>
        <position position="118"/>
    </location>
</feature>
<name>A0AAD8Y6N1_9STRA</name>
<dbReference type="InterPro" id="IPR032675">
    <property type="entry name" value="LRR_dom_sf"/>
</dbReference>
<evidence type="ECO:0000313" key="1">
    <source>
        <dbReference type="EMBL" id="KAK1739681.1"/>
    </source>
</evidence>
<dbReference type="Proteomes" id="UP001224775">
    <property type="component" value="Unassembled WGS sequence"/>
</dbReference>
<dbReference type="Pfam" id="PF13306">
    <property type="entry name" value="LRR_5"/>
    <property type="match status" value="1"/>
</dbReference>
<dbReference type="EMBL" id="JATAAI010000017">
    <property type="protein sequence ID" value="KAK1739681.1"/>
    <property type="molecule type" value="Genomic_DNA"/>
</dbReference>
<dbReference type="AlphaFoldDB" id="A0AAD8Y6N1"/>
<dbReference type="Gene3D" id="3.80.10.10">
    <property type="entry name" value="Ribonuclease Inhibitor"/>
    <property type="match status" value="1"/>
</dbReference>
<dbReference type="SUPFAM" id="SSF52058">
    <property type="entry name" value="L domain-like"/>
    <property type="match status" value="1"/>
</dbReference>
<dbReference type="InterPro" id="IPR026906">
    <property type="entry name" value="LRR_5"/>
</dbReference>
<evidence type="ECO:0000313" key="2">
    <source>
        <dbReference type="Proteomes" id="UP001224775"/>
    </source>
</evidence>